<sequence>QTFFPAAVPLAVRMPTFNCWLNTSNGSNPMATWPTVWNDVHSVLGPCADGRQTLGWAGSIKVNGLTYHWLGQPGGGNASIWLVTEVTPTRTILIAQAGPMLLNITFLSPVEVCRLWPWGILCRG</sequence>
<dbReference type="Proteomes" id="UP001218218">
    <property type="component" value="Unassembled WGS sequence"/>
</dbReference>
<evidence type="ECO:0000313" key="1">
    <source>
        <dbReference type="EMBL" id="KAJ7359962.1"/>
    </source>
</evidence>
<comment type="caution">
    <text evidence="1">The sequence shown here is derived from an EMBL/GenBank/DDBJ whole genome shotgun (WGS) entry which is preliminary data.</text>
</comment>
<feature type="non-terminal residue" evidence="1">
    <location>
        <position position="1"/>
    </location>
</feature>
<keyword evidence="2" id="KW-1185">Reference proteome</keyword>
<accession>A0AAD7AJ30</accession>
<protein>
    <submittedName>
        <fullName evidence="1">Uncharacterized protein</fullName>
    </submittedName>
</protein>
<dbReference type="AlphaFoldDB" id="A0AAD7AJ30"/>
<organism evidence="1 2">
    <name type="scientific">Mycena albidolilacea</name>
    <dbReference type="NCBI Taxonomy" id="1033008"/>
    <lineage>
        <taxon>Eukaryota</taxon>
        <taxon>Fungi</taxon>
        <taxon>Dikarya</taxon>
        <taxon>Basidiomycota</taxon>
        <taxon>Agaricomycotina</taxon>
        <taxon>Agaricomycetes</taxon>
        <taxon>Agaricomycetidae</taxon>
        <taxon>Agaricales</taxon>
        <taxon>Marasmiineae</taxon>
        <taxon>Mycenaceae</taxon>
        <taxon>Mycena</taxon>
    </lineage>
</organism>
<reference evidence="1" key="1">
    <citation type="submission" date="2023-03" db="EMBL/GenBank/DDBJ databases">
        <title>Massive genome expansion in bonnet fungi (Mycena s.s.) driven by repeated elements and novel gene families across ecological guilds.</title>
        <authorList>
            <consortium name="Lawrence Berkeley National Laboratory"/>
            <person name="Harder C.B."/>
            <person name="Miyauchi S."/>
            <person name="Viragh M."/>
            <person name="Kuo A."/>
            <person name="Thoen E."/>
            <person name="Andreopoulos B."/>
            <person name="Lu D."/>
            <person name="Skrede I."/>
            <person name="Drula E."/>
            <person name="Henrissat B."/>
            <person name="Morin E."/>
            <person name="Kohler A."/>
            <person name="Barry K."/>
            <person name="LaButti K."/>
            <person name="Morin E."/>
            <person name="Salamov A."/>
            <person name="Lipzen A."/>
            <person name="Mereny Z."/>
            <person name="Hegedus B."/>
            <person name="Baldrian P."/>
            <person name="Stursova M."/>
            <person name="Weitz H."/>
            <person name="Taylor A."/>
            <person name="Grigoriev I.V."/>
            <person name="Nagy L.G."/>
            <person name="Martin F."/>
            <person name="Kauserud H."/>
        </authorList>
    </citation>
    <scope>NUCLEOTIDE SEQUENCE</scope>
    <source>
        <strain evidence="1">CBHHK002</strain>
    </source>
</reference>
<dbReference type="EMBL" id="JARIHO010000006">
    <property type="protein sequence ID" value="KAJ7359962.1"/>
    <property type="molecule type" value="Genomic_DNA"/>
</dbReference>
<gene>
    <name evidence="1" type="ORF">DFH08DRAFT_685729</name>
</gene>
<name>A0AAD7AJ30_9AGAR</name>
<proteinExistence type="predicted"/>
<evidence type="ECO:0000313" key="2">
    <source>
        <dbReference type="Proteomes" id="UP001218218"/>
    </source>
</evidence>